<dbReference type="EMBL" id="MCAQ01000009">
    <property type="protein sequence ID" value="RKF37700.1"/>
    <property type="molecule type" value="Genomic_DNA"/>
</dbReference>
<dbReference type="RefSeq" id="WP_120333897.1">
    <property type="nucleotide sequence ID" value="NZ_MCAQ01000009.1"/>
</dbReference>
<dbReference type="InterPro" id="IPR050739">
    <property type="entry name" value="MFP"/>
</dbReference>
<comment type="caution">
    <text evidence="6">The sequence shown here is derived from an EMBL/GenBank/DDBJ whole genome shotgun (WGS) entry which is preliminary data.</text>
</comment>
<dbReference type="PANTHER" id="PTHR30386:SF26">
    <property type="entry name" value="TRANSPORT PROTEIN COMB"/>
    <property type="match status" value="1"/>
</dbReference>
<evidence type="ECO:0000256" key="4">
    <source>
        <dbReference type="ARBA" id="ARBA00023136"/>
    </source>
</evidence>
<evidence type="ECO:0000313" key="7">
    <source>
        <dbReference type="Proteomes" id="UP000286402"/>
    </source>
</evidence>
<keyword evidence="4 5" id="KW-0472">Membrane</keyword>
<dbReference type="AlphaFoldDB" id="A0A420FXP7"/>
<accession>A0A420FXP7</accession>
<evidence type="ECO:0000256" key="3">
    <source>
        <dbReference type="ARBA" id="ARBA00022989"/>
    </source>
</evidence>
<organism evidence="6 7">
    <name type="scientific">Sphingobacterium siyangense</name>
    <dbReference type="NCBI Taxonomy" id="459529"/>
    <lineage>
        <taxon>Bacteria</taxon>
        <taxon>Pseudomonadati</taxon>
        <taxon>Bacteroidota</taxon>
        <taxon>Sphingobacteriia</taxon>
        <taxon>Sphingobacteriales</taxon>
        <taxon>Sphingobacteriaceae</taxon>
        <taxon>Sphingobacterium</taxon>
    </lineage>
</organism>
<keyword evidence="3 5" id="KW-1133">Transmembrane helix</keyword>
<evidence type="ECO:0000256" key="5">
    <source>
        <dbReference type="SAM" id="Phobius"/>
    </source>
</evidence>
<gene>
    <name evidence="6" type="ORF">BCY89_27305</name>
</gene>
<reference evidence="6 7" key="1">
    <citation type="submission" date="2016-07" db="EMBL/GenBank/DDBJ databases">
        <title>Genome analysis of Sphingobacterium siyangense T12B17.</title>
        <authorList>
            <person name="Xu D."/>
            <person name="Su Y."/>
            <person name="Zheng S."/>
        </authorList>
    </citation>
    <scope>NUCLEOTIDE SEQUENCE [LARGE SCALE GENOMIC DNA]</scope>
    <source>
        <strain evidence="6 7">T12B17</strain>
    </source>
</reference>
<evidence type="ECO:0000256" key="2">
    <source>
        <dbReference type="ARBA" id="ARBA00022692"/>
    </source>
</evidence>
<protein>
    <recommendedName>
        <fullName evidence="8">HlyD family secretion protein</fullName>
    </recommendedName>
</protein>
<evidence type="ECO:0000256" key="1">
    <source>
        <dbReference type="ARBA" id="ARBA00004167"/>
    </source>
</evidence>
<keyword evidence="2 5" id="KW-0812">Transmembrane</keyword>
<evidence type="ECO:0000313" key="6">
    <source>
        <dbReference type="EMBL" id="RKF37700.1"/>
    </source>
</evidence>
<comment type="subcellular location">
    <subcellularLocation>
        <location evidence="1">Membrane</location>
        <topology evidence="1">Single-pass membrane protein</topology>
    </subcellularLocation>
</comment>
<sequence>MDVQEKEIKYQRTEEVRDIISNMPTAFARTIVYLVLFMVGLLLIFGYIVKYPDIVSGEVTVSAQNAPVQIVSPQSGRLRLRAFKSQDRVNSKDILAWVENTVDPEQVIYIRGYVDSLKLPFTNAREIYNLLPKNLKLGDLTVPYSTFLSSLRQLADYQEHKLYDKQDLSLSKVLNEQNIALNTLQEKERLSKENLKLSDKFLKRDSILFSKRLISEAEYEESLAGHLTAEDQVKSSLRNSGSVREAISNTENTMQQNRITKTEKELQLDFDLLTSYNNLIDKINIWEKKYLIVSPIYGHAQFLKFWTDNQFIQEGEPIFSIVPKEGKTIGKVMLPIQGAGKVKVGQRAIIKLADYPYMEYGYIEAEVQNIALVSSIVKAGNGTSVESYLVTLIFPNGLKTNYGTSLAFRSEAKGLVEIVTKERRLIERFFDNLKYIGYTK</sequence>
<feature type="transmembrane region" description="Helical" evidence="5">
    <location>
        <begin position="31"/>
        <end position="49"/>
    </location>
</feature>
<evidence type="ECO:0008006" key="8">
    <source>
        <dbReference type="Google" id="ProtNLM"/>
    </source>
</evidence>
<dbReference type="Proteomes" id="UP000286402">
    <property type="component" value="Unassembled WGS sequence"/>
</dbReference>
<dbReference type="GO" id="GO:0016020">
    <property type="term" value="C:membrane"/>
    <property type="evidence" value="ECO:0007669"/>
    <property type="project" value="UniProtKB-SubCell"/>
</dbReference>
<proteinExistence type="predicted"/>
<name>A0A420FXP7_9SPHI</name>
<dbReference type="PANTHER" id="PTHR30386">
    <property type="entry name" value="MEMBRANE FUSION SUBUNIT OF EMRAB-TOLC MULTIDRUG EFFLUX PUMP"/>
    <property type="match status" value="1"/>
</dbReference>
<keyword evidence="7" id="KW-1185">Reference proteome</keyword>